<protein>
    <submittedName>
        <fullName evidence="2">Uncharacterized protein</fullName>
    </submittedName>
</protein>
<accession>A0A9P0XIM6</accession>
<gene>
    <name evidence="2" type="ORF">PIBRA_LOCUS12182</name>
</gene>
<dbReference type="AlphaFoldDB" id="A0A9P0XIM6"/>
<evidence type="ECO:0000313" key="3">
    <source>
        <dbReference type="Proteomes" id="UP001152562"/>
    </source>
</evidence>
<reference evidence="2" key="1">
    <citation type="submission" date="2022-05" db="EMBL/GenBank/DDBJ databases">
        <authorList>
            <person name="Okamura Y."/>
        </authorList>
    </citation>
    <scope>NUCLEOTIDE SEQUENCE</scope>
</reference>
<organism evidence="2 3">
    <name type="scientific">Pieris brassicae</name>
    <name type="common">White butterfly</name>
    <name type="synonym">Large white butterfly</name>
    <dbReference type="NCBI Taxonomy" id="7116"/>
    <lineage>
        <taxon>Eukaryota</taxon>
        <taxon>Metazoa</taxon>
        <taxon>Ecdysozoa</taxon>
        <taxon>Arthropoda</taxon>
        <taxon>Hexapoda</taxon>
        <taxon>Insecta</taxon>
        <taxon>Pterygota</taxon>
        <taxon>Neoptera</taxon>
        <taxon>Endopterygota</taxon>
        <taxon>Lepidoptera</taxon>
        <taxon>Glossata</taxon>
        <taxon>Ditrysia</taxon>
        <taxon>Papilionoidea</taxon>
        <taxon>Pieridae</taxon>
        <taxon>Pierinae</taxon>
        <taxon>Pieris</taxon>
    </lineage>
</organism>
<keyword evidence="3" id="KW-1185">Reference proteome</keyword>
<sequence>MEKKDTKKVTKPSVQTTEMTENIERKCKPAEKVEEKRPLRDVNTPSKTGKVMPKTNISIKKVLRKRSSTAGSPKPSISKNHTNSARKPMWKRRPLPAHSGVPVPEKMKKLSLKLLDMDFYKNEQV</sequence>
<feature type="region of interest" description="Disordered" evidence="1">
    <location>
        <begin position="1"/>
        <end position="103"/>
    </location>
</feature>
<evidence type="ECO:0000256" key="1">
    <source>
        <dbReference type="SAM" id="MobiDB-lite"/>
    </source>
</evidence>
<name>A0A9P0XIM6_PIEBR</name>
<feature type="compositionally biased region" description="Basic and acidic residues" evidence="1">
    <location>
        <begin position="22"/>
        <end position="40"/>
    </location>
</feature>
<proteinExistence type="predicted"/>
<dbReference type="Proteomes" id="UP001152562">
    <property type="component" value="Unassembled WGS sequence"/>
</dbReference>
<evidence type="ECO:0000313" key="2">
    <source>
        <dbReference type="EMBL" id="CAH4036381.1"/>
    </source>
</evidence>
<dbReference type="EMBL" id="CALOZG010000069">
    <property type="protein sequence ID" value="CAH4036381.1"/>
    <property type="molecule type" value="Genomic_DNA"/>
</dbReference>
<feature type="compositionally biased region" description="Polar residues" evidence="1">
    <location>
        <begin position="68"/>
        <end position="85"/>
    </location>
</feature>
<comment type="caution">
    <text evidence="2">The sequence shown here is derived from an EMBL/GenBank/DDBJ whole genome shotgun (WGS) entry which is preliminary data.</text>
</comment>